<organism evidence="1 2">
    <name type="scientific">Oryza sativa subsp. japonica</name>
    <name type="common">Rice</name>
    <dbReference type="NCBI Taxonomy" id="39947"/>
    <lineage>
        <taxon>Eukaryota</taxon>
        <taxon>Viridiplantae</taxon>
        <taxon>Streptophyta</taxon>
        <taxon>Embryophyta</taxon>
        <taxon>Tracheophyta</taxon>
        <taxon>Spermatophyta</taxon>
        <taxon>Magnoliopsida</taxon>
        <taxon>Liliopsida</taxon>
        <taxon>Poales</taxon>
        <taxon>Poaceae</taxon>
        <taxon>BOP clade</taxon>
        <taxon>Oryzoideae</taxon>
        <taxon>Oryzeae</taxon>
        <taxon>Oryzinae</taxon>
        <taxon>Oryza</taxon>
        <taxon>Oryza sativa</taxon>
    </lineage>
</organism>
<gene>
    <name evidence="1" type="primary">OJ1779_B07.140</name>
</gene>
<accession>Q7F180</accession>
<dbReference type="EMBL" id="AP003963">
    <property type="protein sequence ID" value="BAC20017.1"/>
    <property type="molecule type" value="Genomic_DNA"/>
</dbReference>
<sequence>MGGSGVWEGEGVPGGDLRWRTEVVALGVAMPVWHALVVMEAQEGEGIGDGGEEGLADV</sequence>
<name>Q7F180_ORYSJ</name>
<reference evidence="2" key="1">
    <citation type="journal article" date="2005" name="Nature">
        <title>The map-based sequence of the rice genome.</title>
        <authorList>
            <consortium name="International rice genome sequencing project (IRGSP)"/>
            <person name="Matsumoto T."/>
            <person name="Wu J."/>
            <person name="Kanamori H."/>
            <person name="Katayose Y."/>
            <person name="Fujisawa M."/>
            <person name="Namiki N."/>
            <person name="Mizuno H."/>
            <person name="Yamamoto K."/>
            <person name="Antonio B.A."/>
            <person name="Baba T."/>
            <person name="Sakata K."/>
            <person name="Nagamura Y."/>
            <person name="Aoki H."/>
            <person name="Arikawa K."/>
            <person name="Arita K."/>
            <person name="Bito T."/>
            <person name="Chiden Y."/>
            <person name="Fujitsuka N."/>
            <person name="Fukunaka R."/>
            <person name="Hamada M."/>
            <person name="Harada C."/>
            <person name="Hayashi A."/>
            <person name="Hijishita S."/>
            <person name="Honda M."/>
            <person name="Hosokawa S."/>
            <person name="Ichikawa Y."/>
            <person name="Idonuma A."/>
            <person name="Iijima M."/>
            <person name="Ikeda M."/>
            <person name="Ikeno M."/>
            <person name="Ito K."/>
            <person name="Ito S."/>
            <person name="Ito T."/>
            <person name="Ito Y."/>
            <person name="Ito Y."/>
            <person name="Iwabuchi A."/>
            <person name="Kamiya K."/>
            <person name="Karasawa W."/>
            <person name="Kurita K."/>
            <person name="Katagiri S."/>
            <person name="Kikuta A."/>
            <person name="Kobayashi H."/>
            <person name="Kobayashi N."/>
            <person name="Machita K."/>
            <person name="Maehara T."/>
            <person name="Masukawa M."/>
            <person name="Mizubayashi T."/>
            <person name="Mukai Y."/>
            <person name="Nagasaki H."/>
            <person name="Nagata Y."/>
            <person name="Naito S."/>
            <person name="Nakashima M."/>
            <person name="Nakama Y."/>
            <person name="Nakamichi Y."/>
            <person name="Nakamura M."/>
            <person name="Meguro A."/>
            <person name="Negishi M."/>
            <person name="Ohta I."/>
            <person name="Ohta T."/>
            <person name="Okamoto M."/>
            <person name="Ono N."/>
            <person name="Saji S."/>
            <person name="Sakaguchi M."/>
            <person name="Sakai K."/>
            <person name="Shibata M."/>
            <person name="Shimokawa T."/>
            <person name="Song J."/>
            <person name="Takazaki Y."/>
            <person name="Terasawa K."/>
            <person name="Tsugane M."/>
            <person name="Tsuji K."/>
            <person name="Ueda S."/>
            <person name="Waki K."/>
            <person name="Yamagata H."/>
            <person name="Yamamoto M."/>
            <person name="Yamamoto S."/>
            <person name="Yamane H."/>
            <person name="Yoshiki S."/>
            <person name="Yoshihara R."/>
            <person name="Yukawa K."/>
            <person name="Zhong H."/>
            <person name="Yano M."/>
            <person name="Yuan Q."/>
            <person name="Ouyang S."/>
            <person name="Liu J."/>
            <person name="Jones K.M."/>
            <person name="Gansberger K."/>
            <person name="Moffat K."/>
            <person name="Hill J."/>
            <person name="Bera J."/>
            <person name="Fadrosh D."/>
            <person name="Jin S."/>
            <person name="Johri S."/>
            <person name="Kim M."/>
            <person name="Overton L."/>
            <person name="Reardon M."/>
            <person name="Tsitrin T."/>
            <person name="Vuong H."/>
            <person name="Weaver B."/>
            <person name="Ciecko A."/>
            <person name="Tallon L."/>
            <person name="Jackson J."/>
            <person name="Pai G."/>
            <person name="Aken S.V."/>
            <person name="Utterback T."/>
            <person name="Reidmuller S."/>
            <person name="Feldblyum T."/>
            <person name="Hsiao J."/>
            <person name="Zismann V."/>
            <person name="Iobst S."/>
            <person name="de Vazeille A.R."/>
            <person name="Buell C.R."/>
            <person name="Ying K."/>
            <person name="Li Y."/>
            <person name="Lu T."/>
            <person name="Huang Y."/>
            <person name="Zhao Q."/>
            <person name="Feng Q."/>
            <person name="Zhang L."/>
            <person name="Zhu J."/>
            <person name="Weng Q."/>
            <person name="Mu J."/>
            <person name="Lu Y."/>
            <person name="Fan D."/>
            <person name="Liu Y."/>
            <person name="Guan J."/>
            <person name="Zhang Y."/>
            <person name="Yu S."/>
            <person name="Liu X."/>
            <person name="Zhang Y."/>
            <person name="Hong G."/>
            <person name="Han B."/>
            <person name="Choisne N."/>
            <person name="Demange N."/>
            <person name="Orjeda G."/>
            <person name="Samain S."/>
            <person name="Cattolico L."/>
            <person name="Pelletier E."/>
            <person name="Couloux A."/>
            <person name="Segurens B."/>
            <person name="Wincker P."/>
            <person name="D'Hont A."/>
            <person name="Scarpelli C."/>
            <person name="Weissenbach J."/>
            <person name="Salanoubat M."/>
            <person name="Quetier F."/>
            <person name="Yu Y."/>
            <person name="Kim H.R."/>
            <person name="Rambo T."/>
            <person name="Currie J."/>
            <person name="Collura K."/>
            <person name="Luo M."/>
            <person name="Yang T."/>
            <person name="Ammiraju J.S.S."/>
            <person name="Engler F."/>
            <person name="Soderlund C."/>
            <person name="Wing R.A."/>
            <person name="Palmer L.E."/>
            <person name="de la Bastide M."/>
            <person name="Spiegel L."/>
            <person name="Nascimento L."/>
            <person name="Zutavern T."/>
            <person name="O'Shaughnessy A."/>
            <person name="Dike S."/>
            <person name="Dedhia N."/>
            <person name="Preston R."/>
            <person name="Balija V."/>
            <person name="McCombie W.R."/>
            <person name="Chow T."/>
            <person name="Chen H."/>
            <person name="Chung M."/>
            <person name="Chen C."/>
            <person name="Shaw J."/>
            <person name="Wu H."/>
            <person name="Hsiao K."/>
            <person name="Chao Y."/>
            <person name="Chu M."/>
            <person name="Cheng C."/>
            <person name="Hour A."/>
            <person name="Lee P."/>
            <person name="Lin S."/>
            <person name="Lin Y."/>
            <person name="Liou J."/>
            <person name="Liu S."/>
            <person name="Hsing Y."/>
            <person name="Raghuvanshi S."/>
            <person name="Mohanty A."/>
            <person name="Bharti A.K."/>
            <person name="Gaur A."/>
            <person name="Gupta V."/>
            <person name="Kumar D."/>
            <person name="Ravi V."/>
            <person name="Vij S."/>
            <person name="Kapur A."/>
            <person name="Khurana P."/>
            <person name="Khurana P."/>
            <person name="Khurana J.P."/>
            <person name="Tyagi A.K."/>
            <person name="Gaikwad K."/>
            <person name="Singh A."/>
            <person name="Dalal V."/>
            <person name="Srivastava S."/>
            <person name="Dixit A."/>
            <person name="Pal A.K."/>
            <person name="Ghazi I.A."/>
            <person name="Yadav M."/>
            <person name="Pandit A."/>
            <person name="Bhargava A."/>
            <person name="Sureshbabu K."/>
            <person name="Batra K."/>
            <person name="Sharma T.R."/>
            <person name="Mohapatra T."/>
            <person name="Singh N.K."/>
            <person name="Messing J."/>
            <person name="Nelson A.B."/>
            <person name="Fuks G."/>
            <person name="Kavchok S."/>
            <person name="Keizer G."/>
            <person name="Linton E."/>
            <person name="Llaca V."/>
            <person name="Song R."/>
            <person name="Tanyolac B."/>
            <person name="Young S."/>
            <person name="Ho-Il K."/>
            <person name="Hahn J.H."/>
            <person name="Sangsakoo G."/>
            <person name="Vanavichit A."/>
            <person name="de Mattos Luiz.A.T."/>
            <person name="Zimmer P.D."/>
            <person name="Malone G."/>
            <person name="Dellagostin O."/>
            <person name="de Oliveira A.C."/>
            <person name="Bevan M."/>
            <person name="Bancroft I."/>
            <person name="Minx P."/>
            <person name="Cordum H."/>
            <person name="Wilson R."/>
            <person name="Cheng Z."/>
            <person name="Jin W."/>
            <person name="Jiang J."/>
            <person name="Leong S.A."/>
            <person name="Iwama H."/>
            <person name="Gojobori T."/>
            <person name="Itoh T."/>
            <person name="Niimura Y."/>
            <person name="Fujii Y."/>
            <person name="Habara T."/>
            <person name="Sakai H."/>
            <person name="Sato Y."/>
            <person name="Wilson G."/>
            <person name="Kumar K."/>
            <person name="McCouch S."/>
            <person name="Juretic N."/>
            <person name="Hoen D."/>
            <person name="Wright S."/>
            <person name="Bruskiewich R."/>
            <person name="Bureau T."/>
            <person name="Miyao A."/>
            <person name="Hirochika H."/>
            <person name="Nishikawa T."/>
            <person name="Kadowaki K."/>
            <person name="Sugiura M."/>
            <person name="Burr B."/>
            <person name="Sasaki T."/>
        </authorList>
    </citation>
    <scope>NUCLEOTIDE SEQUENCE [LARGE SCALE GENOMIC DNA]</scope>
    <source>
        <strain evidence="2">cv. Nipponbare</strain>
    </source>
</reference>
<proteinExistence type="predicted"/>
<dbReference type="AlphaFoldDB" id="Q7F180"/>
<evidence type="ECO:0000313" key="2">
    <source>
        <dbReference type="Proteomes" id="UP000000763"/>
    </source>
</evidence>
<protein>
    <submittedName>
        <fullName evidence="1">Uncharacterized protein</fullName>
    </submittedName>
</protein>
<dbReference type="Proteomes" id="UP000000763">
    <property type="component" value="Chromosome 7"/>
</dbReference>
<reference evidence="2" key="2">
    <citation type="journal article" date="2008" name="Nucleic Acids Res.">
        <title>The rice annotation project database (RAP-DB): 2008 update.</title>
        <authorList>
            <consortium name="The rice annotation project (RAP)"/>
        </authorList>
    </citation>
    <scope>GENOME REANNOTATION</scope>
    <source>
        <strain evidence="2">cv. Nipponbare</strain>
    </source>
</reference>
<evidence type="ECO:0000313" key="1">
    <source>
        <dbReference type="EMBL" id="BAC20017.1"/>
    </source>
</evidence>